<evidence type="ECO:0000313" key="4">
    <source>
        <dbReference type="Proteomes" id="UP000310636"/>
    </source>
</evidence>
<keyword evidence="2" id="KW-0732">Signal</keyword>
<dbReference type="Pfam" id="PF01547">
    <property type="entry name" value="SBP_bac_1"/>
    <property type="match status" value="1"/>
</dbReference>
<proteinExistence type="predicted"/>
<dbReference type="InterPro" id="IPR006059">
    <property type="entry name" value="SBP"/>
</dbReference>
<dbReference type="PANTHER" id="PTHR43649">
    <property type="entry name" value="ARABINOSE-BINDING PROTEIN-RELATED"/>
    <property type="match status" value="1"/>
</dbReference>
<sequence length="534" mass="59630">MKSRVKPIVHIMTGLLLCLPTAGCFHSAADSERTGTSPPAAEGTDELSGGQRSAGANPAETEAAAPAEPLSGGQPVTLKVDLWLFTPTTDAARTKTNPEKRVAGQVIADKFMKLYPNVTIEWVRGMNKKDQAELASYYTTHFSAGDAPDIGMSWNQFTEENWYLPLDRYLDEPNPFVEGNRKWIEQFPAYLWENNLVNSAIDGTSTGIPISLYSGPATAIFYNKAIFEKEGIPIPDSYLEFIETAEALNAKGYIGLHPWTAQNQIYNWAYIFNLGPYYFEKNVAGGLKQDANGHIDNEELMRAIKEGMLSPVRHAYARELYANFKKLFEVSPPNWEYTDFSKPWAEGQVAMFEDGTWLLNTEEGNKERGFEFGMFPPVPLSVEESPYVSEPKYTEGGPYQPEPSVTLNILRSSVERHGTEEAAVRFLQFLTAPDNISLLIQEDGTSIGAVEGVPVPDLLQDWISRPFPITPKFTWPTGLDAESFDQWNQYTSAWVNGKLNDDTYFAAIDEIQSKAADRIIQLNDIDTSGWRPLL</sequence>
<gene>
    <name evidence="3" type="ORF">E6C55_18640</name>
</gene>
<accession>A0A4S4BNU5</accession>
<reference evidence="3 4" key="1">
    <citation type="submission" date="2019-04" db="EMBL/GenBank/DDBJ databases">
        <title>Cohnella sp. nov. isolated from preserved vegetables.</title>
        <authorList>
            <person name="Lin S.-Y."/>
            <person name="Hung M.-H."/>
            <person name="Young C.-C."/>
        </authorList>
    </citation>
    <scope>NUCLEOTIDE SEQUENCE [LARGE SCALE GENOMIC DNA]</scope>
    <source>
        <strain evidence="3 4">CC-MHH1044</strain>
    </source>
</reference>
<dbReference type="Proteomes" id="UP000310636">
    <property type="component" value="Unassembled WGS sequence"/>
</dbReference>
<dbReference type="OrthoDB" id="2505812at2"/>
<feature type="signal peptide" evidence="2">
    <location>
        <begin position="1"/>
        <end position="28"/>
    </location>
</feature>
<dbReference type="Gene3D" id="3.40.190.10">
    <property type="entry name" value="Periplasmic binding protein-like II"/>
    <property type="match status" value="1"/>
</dbReference>
<dbReference type="SUPFAM" id="SSF53850">
    <property type="entry name" value="Periplasmic binding protein-like II"/>
    <property type="match status" value="1"/>
</dbReference>
<name>A0A4S4BNU5_9BACL</name>
<evidence type="ECO:0000256" key="1">
    <source>
        <dbReference type="SAM" id="MobiDB-lite"/>
    </source>
</evidence>
<keyword evidence="4" id="KW-1185">Reference proteome</keyword>
<organism evidence="3 4">
    <name type="scientific">Cohnella fermenti</name>
    <dbReference type="NCBI Taxonomy" id="2565925"/>
    <lineage>
        <taxon>Bacteria</taxon>
        <taxon>Bacillati</taxon>
        <taxon>Bacillota</taxon>
        <taxon>Bacilli</taxon>
        <taxon>Bacillales</taxon>
        <taxon>Paenibacillaceae</taxon>
        <taxon>Cohnella</taxon>
    </lineage>
</organism>
<protein>
    <submittedName>
        <fullName evidence="3">Extracellular solute-binding protein</fullName>
    </submittedName>
</protein>
<evidence type="ECO:0000256" key="2">
    <source>
        <dbReference type="SAM" id="SignalP"/>
    </source>
</evidence>
<comment type="caution">
    <text evidence="3">The sequence shown here is derived from an EMBL/GenBank/DDBJ whole genome shotgun (WGS) entry which is preliminary data.</text>
</comment>
<feature type="region of interest" description="Disordered" evidence="1">
    <location>
        <begin position="29"/>
        <end position="73"/>
    </location>
</feature>
<feature type="chain" id="PRO_5021012473" evidence="2">
    <location>
        <begin position="29"/>
        <end position="534"/>
    </location>
</feature>
<dbReference type="RefSeq" id="WP_136371327.1">
    <property type="nucleotide sequence ID" value="NZ_SSOB01000024.1"/>
</dbReference>
<dbReference type="EMBL" id="SSOB01000024">
    <property type="protein sequence ID" value="THF76553.1"/>
    <property type="molecule type" value="Genomic_DNA"/>
</dbReference>
<dbReference type="AlphaFoldDB" id="A0A4S4BNU5"/>
<evidence type="ECO:0000313" key="3">
    <source>
        <dbReference type="EMBL" id="THF76553.1"/>
    </source>
</evidence>
<dbReference type="InterPro" id="IPR050490">
    <property type="entry name" value="Bact_solute-bd_prot1"/>
</dbReference>
<feature type="compositionally biased region" description="Low complexity" evidence="1">
    <location>
        <begin position="54"/>
        <end position="69"/>
    </location>
</feature>
<dbReference type="PANTHER" id="PTHR43649:SF30">
    <property type="entry name" value="ABC TRANSPORTER SUBSTRATE-BINDING PROTEIN"/>
    <property type="match status" value="1"/>
</dbReference>